<feature type="transmembrane region" description="Helical" evidence="1">
    <location>
        <begin position="75"/>
        <end position="98"/>
    </location>
</feature>
<feature type="transmembrane region" description="Helical" evidence="1">
    <location>
        <begin position="12"/>
        <end position="36"/>
    </location>
</feature>
<feature type="transmembrane region" description="Helical" evidence="1">
    <location>
        <begin position="126"/>
        <end position="147"/>
    </location>
</feature>
<accession>A0AB39J4L2</accession>
<reference evidence="2" key="1">
    <citation type="submission" date="2024-06" db="EMBL/GenBank/DDBJ databases">
        <authorList>
            <person name="Atkinson C."/>
            <person name="McLean J."/>
            <person name="Gallagher L."/>
            <person name="Bor B."/>
            <person name="Mougous J."/>
        </authorList>
    </citation>
    <scope>NUCLEOTIDE SEQUENCE</scope>
    <source>
        <strain evidence="2">TM7-074</strain>
    </source>
</reference>
<dbReference type="RefSeq" id="WP_369000625.1">
    <property type="nucleotide sequence ID" value="NZ_CP158487.1"/>
</dbReference>
<evidence type="ECO:0000256" key="1">
    <source>
        <dbReference type="SAM" id="Phobius"/>
    </source>
</evidence>
<evidence type="ECO:0008006" key="3">
    <source>
        <dbReference type="Google" id="ProtNLM"/>
    </source>
</evidence>
<dbReference type="EMBL" id="CP158487">
    <property type="protein sequence ID" value="XDN89368.1"/>
    <property type="molecule type" value="Genomic_DNA"/>
</dbReference>
<sequence>MTTKKQKLQKQQAIDTWIVIALWVSAIWFSLARGFITGIGGWVLALLGPWALIVSCICLAIISRQMKKRHASKDHLTTIVRVSFIVMSISLFICGLAMPDFSDIETFSTLSVYTNNAISFETSKTIAIISGFVVVLSLFVAVTFGIAEDREETTEDVAI</sequence>
<keyword evidence="1" id="KW-1133">Transmembrane helix</keyword>
<protein>
    <recommendedName>
        <fullName evidence="3">DUF2975 domain-containing protein</fullName>
    </recommendedName>
</protein>
<keyword evidence="1" id="KW-0472">Membrane</keyword>
<name>A0AB39J4L2_9BACT</name>
<evidence type="ECO:0000313" key="2">
    <source>
        <dbReference type="EMBL" id="XDN89368.1"/>
    </source>
</evidence>
<proteinExistence type="predicted"/>
<keyword evidence="1" id="KW-0812">Transmembrane</keyword>
<feature type="transmembrane region" description="Helical" evidence="1">
    <location>
        <begin position="42"/>
        <end position="63"/>
    </location>
</feature>
<gene>
    <name evidence="2" type="ORF">TM074_01495</name>
</gene>
<dbReference type="AlphaFoldDB" id="A0AB39J4L2"/>
<organism evidence="2">
    <name type="scientific">Candidatus Nanosynbacter sp. TM7-074</name>
    <dbReference type="NCBI Taxonomy" id="3158573"/>
    <lineage>
        <taxon>Bacteria</taxon>
        <taxon>Candidatus Saccharimonadota</taxon>
        <taxon>Candidatus Saccharimonadia</taxon>
        <taxon>Candidatus Nanosynbacterales</taxon>
        <taxon>Candidatus Nanosynbacteraceae</taxon>
        <taxon>Candidatus Nanosynbacter</taxon>
    </lineage>
</organism>